<dbReference type="GO" id="GO:0006313">
    <property type="term" value="P:DNA transposition"/>
    <property type="evidence" value="ECO:0007669"/>
    <property type="project" value="InterPro"/>
</dbReference>
<sequence length="75" mass="7721">MCLPPRGGQATGPNPTDRGKAGSKLHLVIDGQGTPLALTVTGANIHDSRQLEATVQAIPGVRSGGRGRPRCRPAK</sequence>
<dbReference type="AlphaFoldDB" id="A0A8H9LA25"/>
<protein>
    <recommendedName>
        <fullName evidence="2">Transposase IS4-like domain-containing protein</fullName>
    </recommendedName>
</protein>
<dbReference type="Proteomes" id="UP000600547">
    <property type="component" value="Unassembled WGS sequence"/>
</dbReference>
<evidence type="ECO:0000313" key="3">
    <source>
        <dbReference type="EMBL" id="GGM53473.1"/>
    </source>
</evidence>
<comment type="caution">
    <text evidence="3">The sequence shown here is derived from an EMBL/GenBank/DDBJ whole genome shotgun (WGS) entry which is preliminary data.</text>
</comment>
<proteinExistence type="predicted"/>
<evidence type="ECO:0000256" key="1">
    <source>
        <dbReference type="SAM" id="MobiDB-lite"/>
    </source>
</evidence>
<dbReference type="GO" id="GO:0003677">
    <property type="term" value="F:DNA binding"/>
    <property type="evidence" value="ECO:0007669"/>
    <property type="project" value="InterPro"/>
</dbReference>
<dbReference type="EMBL" id="BMQG01000013">
    <property type="protein sequence ID" value="GGM53473.1"/>
    <property type="molecule type" value="Genomic_DNA"/>
</dbReference>
<accession>A0A8H9LA25</accession>
<evidence type="ECO:0000259" key="2">
    <source>
        <dbReference type="Pfam" id="PF01609"/>
    </source>
</evidence>
<dbReference type="Pfam" id="PF01609">
    <property type="entry name" value="DDE_Tnp_1"/>
    <property type="match status" value="1"/>
</dbReference>
<feature type="region of interest" description="Disordered" evidence="1">
    <location>
        <begin position="56"/>
        <end position="75"/>
    </location>
</feature>
<feature type="compositionally biased region" description="Basic residues" evidence="1">
    <location>
        <begin position="65"/>
        <end position="75"/>
    </location>
</feature>
<evidence type="ECO:0000313" key="4">
    <source>
        <dbReference type="Proteomes" id="UP000600547"/>
    </source>
</evidence>
<dbReference type="GO" id="GO:0004803">
    <property type="term" value="F:transposase activity"/>
    <property type="evidence" value="ECO:0007669"/>
    <property type="project" value="InterPro"/>
</dbReference>
<name>A0A8H9LA25_9DEIO</name>
<gene>
    <name evidence="3" type="ORF">GCM10008956_31870</name>
</gene>
<feature type="domain" description="Transposase IS4-like" evidence="2">
    <location>
        <begin position="12"/>
        <end position="59"/>
    </location>
</feature>
<reference evidence="4" key="1">
    <citation type="journal article" date="2019" name="Int. J. Syst. Evol. Microbiol.">
        <title>The Global Catalogue of Microorganisms (GCM) 10K type strain sequencing project: providing services to taxonomists for standard genome sequencing and annotation.</title>
        <authorList>
            <consortium name="The Broad Institute Genomics Platform"/>
            <consortium name="The Broad Institute Genome Sequencing Center for Infectious Disease"/>
            <person name="Wu L."/>
            <person name="Ma J."/>
        </authorList>
    </citation>
    <scope>NUCLEOTIDE SEQUENCE [LARGE SCALE GENOMIC DNA]</scope>
    <source>
        <strain evidence="4">JCM 31047</strain>
    </source>
</reference>
<dbReference type="InterPro" id="IPR002559">
    <property type="entry name" value="Transposase_11"/>
</dbReference>
<keyword evidence="4" id="KW-1185">Reference proteome</keyword>
<organism evidence="3 4">
    <name type="scientific">Deinococcus arenae</name>
    <dbReference type="NCBI Taxonomy" id="1452751"/>
    <lineage>
        <taxon>Bacteria</taxon>
        <taxon>Thermotogati</taxon>
        <taxon>Deinococcota</taxon>
        <taxon>Deinococci</taxon>
        <taxon>Deinococcales</taxon>
        <taxon>Deinococcaceae</taxon>
        <taxon>Deinococcus</taxon>
    </lineage>
</organism>
<feature type="region of interest" description="Disordered" evidence="1">
    <location>
        <begin position="1"/>
        <end position="24"/>
    </location>
</feature>